<name>A0A8H6DAA9_9HYPO</name>
<feature type="transmembrane region" description="Helical" evidence="3">
    <location>
        <begin position="284"/>
        <end position="305"/>
    </location>
</feature>
<dbReference type="GO" id="GO:0016740">
    <property type="term" value="F:transferase activity"/>
    <property type="evidence" value="ECO:0007669"/>
    <property type="project" value="UniProtKB-KW"/>
</dbReference>
<keyword evidence="3" id="KW-0472">Membrane</keyword>
<keyword evidence="2" id="KW-0378">Hydrolase</keyword>
<dbReference type="GO" id="GO:0000272">
    <property type="term" value="P:polysaccharide catabolic process"/>
    <property type="evidence" value="ECO:0007669"/>
    <property type="project" value="UniProtKB-KW"/>
</dbReference>
<protein>
    <submittedName>
        <fullName evidence="5">Glycosyl transferase</fullName>
    </submittedName>
</protein>
<keyword evidence="5" id="KW-0808">Transferase</keyword>
<keyword evidence="6" id="KW-1185">Reference proteome</keyword>
<dbReference type="AlphaFoldDB" id="A0A8H6DAA9"/>
<keyword evidence="2" id="KW-0119">Carbohydrate metabolism</keyword>
<evidence type="ECO:0000313" key="6">
    <source>
        <dbReference type="Proteomes" id="UP000544331"/>
    </source>
</evidence>
<evidence type="ECO:0000256" key="3">
    <source>
        <dbReference type="SAM" id="Phobius"/>
    </source>
</evidence>
<dbReference type="SUPFAM" id="SSF49899">
    <property type="entry name" value="Concanavalin A-like lectins/glucanases"/>
    <property type="match status" value="1"/>
</dbReference>
<feature type="chain" id="PRO_5034979338" evidence="4">
    <location>
        <begin position="17"/>
        <end position="389"/>
    </location>
</feature>
<keyword evidence="4" id="KW-0732">Signal</keyword>
<keyword evidence="3" id="KW-0812">Transmembrane</keyword>
<dbReference type="GO" id="GO:0008810">
    <property type="term" value="F:cellulase activity"/>
    <property type="evidence" value="ECO:0007669"/>
    <property type="project" value="InterPro"/>
</dbReference>
<accession>A0A8H6DAA9</accession>
<dbReference type="InterPro" id="IPR002594">
    <property type="entry name" value="GH12"/>
</dbReference>
<dbReference type="InterPro" id="IPR013319">
    <property type="entry name" value="GH11/12"/>
</dbReference>
<dbReference type="InterPro" id="IPR013320">
    <property type="entry name" value="ConA-like_dom_sf"/>
</dbReference>
<proteinExistence type="inferred from homology"/>
<dbReference type="OrthoDB" id="5058630at2759"/>
<evidence type="ECO:0000313" key="5">
    <source>
        <dbReference type="EMBL" id="KAF5708057.1"/>
    </source>
</evidence>
<evidence type="ECO:0000256" key="1">
    <source>
        <dbReference type="ARBA" id="ARBA00005519"/>
    </source>
</evidence>
<evidence type="ECO:0000256" key="2">
    <source>
        <dbReference type="RuleBase" id="RU361163"/>
    </source>
</evidence>
<reference evidence="5 6" key="1">
    <citation type="submission" date="2020-05" db="EMBL/GenBank/DDBJ databases">
        <title>Identification and distribution of gene clusters putatively required for synthesis of sphingolipid metabolism inhibitors in phylogenetically diverse species of the filamentous fungus Fusarium.</title>
        <authorList>
            <person name="Kim H.-S."/>
            <person name="Busman M."/>
            <person name="Brown D.W."/>
            <person name="Divon H."/>
            <person name="Uhlig S."/>
            <person name="Proctor R.H."/>
        </authorList>
    </citation>
    <scope>NUCLEOTIDE SEQUENCE [LARGE SCALE GENOMIC DNA]</scope>
    <source>
        <strain evidence="5 6">NRRL 66235</strain>
    </source>
</reference>
<dbReference type="PANTHER" id="PTHR34002:SF11">
    <property type="entry name" value="CONCANAVALIN A-LIKE LECTIN_GLUCANASE"/>
    <property type="match status" value="1"/>
</dbReference>
<dbReference type="Proteomes" id="UP000544331">
    <property type="component" value="Unassembled WGS sequence"/>
</dbReference>
<feature type="signal peptide" evidence="4">
    <location>
        <begin position="1"/>
        <end position="16"/>
    </location>
</feature>
<comment type="similarity">
    <text evidence="1 2">Belongs to the glycosyl hydrolase 12 (cellulase H) family.</text>
</comment>
<gene>
    <name evidence="5" type="ORF">FMUND_10776</name>
</gene>
<feature type="transmembrane region" description="Helical" evidence="3">
    <location>
        <begin position="252"/>
        <end position="278"/>
    </location>
</feature>
<sequence>MAPLFTTALLRSGVSALAPRSPEDATTFYAANAWNPTSEGFQCLTVNEDDTNVWFNAPWLWVGDDDNVHSYPHVKFQHSKLPLPLAEITSMRLTGSWMMTAGSLDTETPKFSSSEWDENKSSLDELGTKANAAFDMFLDADSTNSTDSVLAGIELMIWIGSVGEPWPLKTKTLGTQNLGDREFTLYYGKNQRDHHVFTWVPDKDVDDITEFDEDISPLLEYIWRNGLIANSTYLGVVEFGRRPRVMEIALHIVGYDLVGSIVVIVTIGIFLIIIIIIIVVVVVVVVIIIVIIVLIAIVTFTTAAITTSTITLLTTTIANRALAVFIASTITETIGIASTATREDRAVFLSLAARFAAIPPFIPSIQGIKCPPTLSIILVAFLLAHNISL</sequence>
<comment type="caution">
    <text evidence="5">The sequence shown here is derived from an EMBL/GenBank/DDBJ whole genome shotgun (WGS) entry which is preliminary data.</text>
</comment>
<keyword evidence="2" id="KW-0624">Polysaccharide degradation</keyword>
<keyword evidence="3" id="KW-1133">Transmembrane helix</keyword>
<feature type="transmembrane region" description="Helical" evidence="3">
    <location>
        <begin position="317"/>
        <end position="340"/>
    </location>
</feature>
<evidence type="ECO:0000256" key="4">
    <source>
        <dbReference type="SAM" id="SignalP"/>
    </source>
</evidence>
<keyword evidence="2" id="KW-0326">Glycosidase</keyword>
<organism evidence="5 6">
    <name type="scientific">Fusarium mundagurra</name>
    <dbReference type="NCBI Taxonomy" id="1567541"/>
    <lineage>
        <taxon>Eukaryota</taxon>
        <taxon>Fungi</taxon>
        <taxon>Dikarya</taxon>
        <taxon>Ascomycota</taxon>
        <taxon>Pezizomycotina</taxon>
        <taxon>Sordariomycetes</taxon>
        <taxon>Hypocreomycetidae</taxon>
        <taxon>Hypocreales</taxon>
        <taxon>Nectriaceae</taxon>
        <taxon>Fusarium</taxon>
        <taxon>Fusarium fujikuroi species complex</taxon>
    </lineage>
</organism>
<dbReference type="PANTHER" id="PTHR34002">
    <property type="entry name" value="BLR1656 PROTEIN"/>
    <property type="match status" value="1"/>
</dbReference>
<dbReference type="Pfam" id="PF01670">
    <property type="entry name" value="Glyco_hydro_12"/>
    <property type="match status" value="1"/>
</dbReference>
<dbReference type="Gene3D" id="2.60.120.180">
    <property type="match status" value="1"/>
</dbReference>
<dbReference type="EMBL" id="JAAOAN010000403">
    <property type="protein sequence ID" value="KAF5708057.1"/>
    <property type="molecule type" value="Genomic_DNA"/>
</dbReference>